<dbReference type="InterPro" id="IPR011993">
    <property type="entry name" value="PH-like_dom_sf"/>
</dbReference>
<sequence>MSQPNKPIKIKRDKRNIRAAHEITSDFKSNGHHPPMRSKTIIRGHHDSGISVEVPGIDVDKFLLNNFEAETYINETLLNVNEESLRGFYRSLQEAKELSSRNLKDNVYQNYNEFVIISKEISQLESDMLTLKDRLTDIRNTTDMLIEGNRADGEGADGRTRNSLDSKYLENGNTDVWKAQIAAIWRNVEGSEKLLPHHPSRALVLECPGIKELQAGTLRHKQNVNLFLFSDVLLIGAQKEGVQASKTRLVAQTCWKLCEIAVTDIRDVSKLKNAFKVIRPPESFIFCSDTPDMKRNFLKKLKRTVEELKIEMAKESSASPKKPLGTIGPGKRELSKAEMKRIADLSDELEVHIAQREFEQAVNCSEQARKILRLCTAESTQMKAVNKRIEDRVNNLVLVISRDMMNPMLTKSQNCANVNWLLRLGCPDKAKEAFLGGRSSTIRHRTRQLQLEGDVTRYIKELFLVVFTLIRNTCEWFMVSFRDPSMSSALIKWAKEEIEKYAEIFRKQMFHNEQPLQVIADGLNYASEQCKKLHEVGVDLSFLIDKTFLPNLVETVNNYEKRYLEEFNRELSKDSFELISLDLATQDPHSLLDKDSKLTASTLHFYKSVFYFAKEVSVINNPILYPKVIGCTVSLFEGYLKSLMIHSKSSTLTDRQTFGIIADATFILENTLPSIVKYLSELYHNSISELQMLRNRLGGYLSTLTDIYCLRRCRTLVETTYNFAAIDYSKSEDIGEEAVPCDQTIKLILELHDIALESAQWPVNRNLLIAGIIDQFFRTMNDVQCWENADHQPRAFGYGGVHQLVLDIHFFLKVSDEFITHSITKAANGICERALRLYFAQNPNSKLPLKTAQWYDTRVGHLMEELGSEFAHFGTS</sequence>
<dbReference type="Gene3D" id="1.20.58.1210">
    <property type="entry name" value="Exo84p, N-terminal helical domain"/>
    <property type="match status" value="1"/>
</dbReference>
<evidence type="ECO:0000256" key="1">
    <source>
        <dbReference type="ARBA" id="ARBA00004398"/>
    </source>
</evidence>
<keyword evidence="5" id="KW-0268">Exocytosis</keyword>
<name>A0ABR2W933_9FUNG</name>
<evidence type="ECO:0000313" key="9">
    <source>
        <dbReference type="Proteomes" id="UP001479436"/>
    </source>
</evidence>
<evidence type="ECO:0000259" key="7">
    <source>
        <dbReference type="Pfam" id="PF16528"/>
    </source>
</evidence>
<evidence type="ECO:0000256" key="3">
    <source>
        <dbReference type="ARBA" id="ARBA00021269"/>
    </source>
</evidence>
<evidence type="ECO:0000256" key="6">
    <source>
        <dbReference type="ARBA" id="ARBA00022927"/>
    </source>
</evidence>
<comment type="caution">
    <text evidence="8">The sequence shown here is derived from an EMBL/GenBank/DDBJ whole genome shotgun (WGS) entry which is preliminary data.</text>
</comment>
<protein>
    <recommendedName>
        <fullName evidence="3">Exocyst complex component EXO84</fullName>
    </recommendedName>
</protein>
<dbReference type="InterPro" id="IPR033961">
    <property type="entry name" value="Exo84"/>
</dbReference>
<accession>A0ABR2W933</accession>
<evidence type="ECO:0000256" key="4">
    <source>
        <dbReference type="ARBA" id="ARBA00022448"/>
    </source>
</evidence>
<dbReference type="Gene3D" id="2.30.29.30">
    <property type="entry name" value="Pleckstrin-homology domain (PH domain)/Phosphotyrosine-binding domain (PTB)"/>
    <property type="match status" value="1"/>
</dbReference>
<evidence type="ECO:0000256" key="5">
    <source>
        <dbReference type="ARBA" id="ARBA00022483"/>
    </source>
</evidence>
<dbReference type="InterPro" id="IPR042561">
    <property type="entry name" value="Exo84_C_1"/>
</dbReference>
<gene>
    <name evidence="8" type="primary">EXO84</name>
    <name evidence="8" type="ORF">K7432_002194</name>
</gene>
<comment type="similarity">
    <text evidence="2">Belongs to the EXO84 family.</text>
</comment>
<dbReference type="SUPFAM" id="SSF74788">
    <property type="entry name" value="Cullin repeat-like"/>
    <property type="match status" value="1"/>
</dbReference>
<keyword evidence="6" id="KW-0653">Protein transport</keyword>
<dbReference type="PANTHER" id="PTHR21426">
    <property type="entry name" value="EXOCYST COMPLEX COMPONENT 8"/>
    <property type="match status" value="1"/>
</dbReference>
<dbReference type="Proteomes" id="UP001479436">
    <property type="component" value="Unassembled WGS sequence"/>
</dbReference>
<dbReference type="EMBL" id="JASJQH010006932">
    <property type="protein sequence ID" value="KAK9723038.1"/>
    <property type="molecule type" value="Genomic_DNA"/>
</dbReference>
<proteinExistence type="inferred from homology"/>
<dbReference type="Gene3D" id="1.20.58.1220">
    <property type="entry name" value="Exo84p, C-terminal helical domain"/>
    <property type="match status" value="1"/>
</dbReference>
<evidence type="ECO:0000256" key="2">
    <source>
        <dbReference type="ARBA" id="ARBA00007210"/>
    </source>
</evidence>
<dbReference type="PANTHER" id="PTHR21426:SF12">
    <property type="entry name" value="EXOCYST COMPLEX COMPONENT 8"/>
    <property type="match status" value="1"/>
</dbReference>
<dbReference type="SUPFAM" id="SSF50729">
    <property type="entry name" value="PH domain-like"/>
    <property type="match status" value="1"/>
</dbReference>
<reference evidence="8 9" key="1">
    <citation type="submission" date="2023-04" db="EMBL/GenBank/DDBJ databases">
        <title>Genome of Basidiobolus ranarum AG-B5.</title>
        <authorList>
            <person name="Stajich J.E."/>
            <person name="Carter-House D."/>
            <person name="Gryganskyi A."/>
        </authorList>
    </citation>
    <scope>NUCLEOTIDE SEQUENCE [LARGE SCALE GENOMIC DNA]</scope>
    <source>
        <strain evidence="8 9">AG-B5</strain>
    </source>
</reference>
<evidence type="ECO:0000313" key="8">
    <source>
        <dbReference type="EMBL" id="KAK9723038.1"/>
    </source>
</evidence>
<dbReference type="InterPro" id="IPR032403">
    <property type="entry name" value="Exo84_C"/>
</dbReference>
<dbReference type="Pfam" id="PF08700">
    <property type="entry name" value="VPS51_Exo84_N"/>
    <property type="match status" value="1"/>
</dbReference>
<organism evidence="8 9">
    <name type="scientific">Basidiobolus ranarum</name>
    <dbReference type="NCBI Taxonomy" id="34480"/>
    <lineage>
        <taxon>Eukaryota</taxon>
        <taxon>Fungi</taxon>
        <taxon>Fungi incertae sedis</taxon>
        <taxon>Zoopagomycota</taxon>
        <taxon>Entomophthoromycotina</taxon>
        <taxon>Basidiobolomycetes</taxon>
        <taxon>Basidiobolales</taxon>
        <taxon>Basidiobolaceae</taxon>
        <taxon>Basidiobolus</taxon>
    </lineage>
</organism>
<dbReference type="Pfam" id="PF25345">
    <property type="entry name" value="PH_EXO84"/>
    <property type="match status" value="1"/>
</dbReference>
<keyword evidence="4" id="KW-0813">Transport</keyword>
<feature type="domain" description="Exocyst component Exo84 C-terminal" evidence="7">
    <location>
        <begin position="340"/>
        <end position="540"/>
    </location>
</feature>
<comment type="subcellular location">
    <subcellularLocation>
        <location evidence="1">Cytoplasmic vesicle</location>
        <location evidence="1">Secretory vesicle</location>
    </subcellularLocation>
</comment>
<dbReference type="Pfam" id="PF16528">
    <property type="entry name" value="Exo84_C"/>
    <property type="match status" value="1"/>
</dbReference>
<dbReference type="InterPro" id="IPR042560">
    <property type="entry name" value="Exo84_C_2"/>
</dbReference>
<dbReference type="InterPro" id="IPR016159">
    <property type="entry name" value="Cullin_repeat-like_dom_sf"/>
</dbReference>
<keyword evidence="9" id="KW-1185">Reference proteome</keyword>